<dbReference type="EMBL" id="QGKX02000088">
    <property type="protein sequence ID" value="KAF3587131.1"/>
    <property type="molecule type" value="Genomic_DNA"/>
</dbReference>
<feature type="region of interest" description="Disordered" evidence="1">
    <location>
        <begin position="140"/>
        <end position="160"/>
    </location>
</feature>
<dbReference type="GO" id="GO:0003677">
    <property type="term" value="F:DNA binding"/>
    <property type="evidence" value="ECO:0007669"/>
    <property type="project" value="InterPro"/>
</dbReference>
<dbReference type="InterPro" id="IPR038859">
    <property type="entry name" value="RHL1"/>
</dbReference>
<evidence type="ECO:0000256" key="1">
    <source>
        <dbReference type="SAM" id="MobiDB-lite"/>
    </source>
</evidence>
<dbReference type="Proteomes" id="UP000712600">
    <property type="component" value="Unassembled WGS sequence"/>
</dbReference>
<sequence>MIYSSNPIKRIPSKELEFKKKQLFDFWDKRTDQREALRLQHHPQVTALEQLPLLHPWYPRSHLRRHYPRSRSILYQNPVLYVSFPPGSTKPFWNDIIGTKEENPEEVRLDFHEELSQAEQTEFDFRGVAGAVATAASVKTVATPETGSQPTETETDSPEVEMEELLSDDGDYMADKIQVTPVQQTQFRQSQKISGKKFKFAETSPENSSGQSELVKTIHLMKKMETCVGI</sequence>
<dbReference type="GO" id="GO:0042023">
    <property type="term" value="P:DNA endoreduplication"/>
    <property type="evidence" value="ECO:0007669"/>
    <property type="project" value="InterPro"/>
</dbReference>
<dbReference type="PANTHER" id="PTHR35698:SF2">
    <property type="entry name" value="DNA-BINDING PROTEIN RHL1"/>
    <property type="match status" value="1"/>
</dbReference>
<comment type="caution">
    <text evidence="2">The sequence shown here is derived from an EMBL/GenBank/DDBJ whole genome shotgun (WGS) entry which is preliminary data.</text>
</comment>
<proteinExistence type="predicted"/>
<accession>A0A8S9S0H7</accession>
<reference evidence="2" key="1">
    <citation type="submission" date="2019-12" db="EMBL/GenBank/DDBJ databases">
        <title>Genome sequencing and annotation of Brassica cretica.</title>
        <authorList>
            <person name="Studholme D.J."/>
            <person name="Sarris P."/>
        </authorList>
    </citation>
    <scope>NUCLEOTIDE SEQUENCE</scope>
    <source>
        <strain evidence="2">PFS-109/04</strain>
        <tissue evidence="2">Leaf</tissue>
    </source>
</reference>
<evidence type="ECO:0000313" key="3">
    <source>
        <dbReference type="Proteomes" id="UP000712600"/>
    </source>
</evidence>
<evidence type="ECO:0000313" key="2">
    <source>
        <dbReference type="EMBL" id="KAF3587131.1"/>
    </source>
</evidence>
<organism evidence="2 3">
    <name type="scientific">Brassica cretica</name>
    <name type="common">Mustard</name>
    <dbReference type="NCBI Taxonomy" id="69181"/>
    <lineage>
        <taxon>Eukaryota</taxon>
        <taxon>Viridiplantae</taxon>
        <taxon>Streptophyta</taxon>
        <taxon>Embryophyta</taxon>
        <taxon>Tracheophyta</taxon>
        <taxon>Spermatophyta</taxon>
        <taxon>Magnoliopsida</taxon>
        <taxon>eudicotyledons</taxon>
        <taxon>Gunneridae</taxon>
        <taxon>Pentapetalae</taxon>
        <taxon>rosids</taxon>
        <taxon>malvids</taxon>
        <taxon>Brassicales</taxon>
        <taxon>Brassicaceae</taxon>
        <taxon>Brassiceae</taxon>
        <taxon>Brassica</taxon>
    </lineage>
</organism>
<gene>
    <name evidence="2" type="ORF">F2Q69_00029257</name>
</gene>
<protein>
    <submittedName>
        <fullName evidence="2">Uncharacterized protein</fullName>
    </submittedName>
</protein>
<dbReference type="AlphaFoldDB" id="A0A8S9S0H7"/>
<name>A0A8S9S0H7_BRACR</name>
<dbReference type="PANTHER" id="PTHR35698">
    <property type="entry name" value="DNA-BINDING PROTEIN RHL1"/>
    <property type="match status" value="1"/>
</dbReference>